<accession>A0A9P7XMX6</accession>
<dbReference type="SUPFAM" id="SSF141571">
    <property type="entry name" value="Pentapeptide repeat-like"/>
    <property type="match status" value="1"/>
</dbReference>
<dbReference type="InterPro" id="IPR056251">
    <property type="entry name" value="Arm_rpt_dom"/>
</dbReference>
<feature type="domain" description="Arm-like repeat" evidence="5">
    <location>
        <begin position="209"/>
        <end position="550"/>
    </location>
</feature>
<feature type="repeat" description="WD" evidence="3">
    <location>
        <begin position="1234"/>
        <end position="1275"/>
    </location>
</feature>
<feature type="repeat" description="WD" evidence="3">
    <location>
        <begin position="1318"/>
        <end position="1359"/>
    </location>
</feature>
<dbReference type="OrthoDB" id="538223at2759"/>
<dbReference type="PROSITE" id="PS50294">
    <property type="entry name" value="WD_REPEATS_REGION"/>
    <property type="match status" value="8"/>
</dbReference>
<feature type="region of interest" description="Disordered" evidence="4">
    <location>
        <begin position="1"/>
        <end position="29"/>
    </location>
</feature>
<keyword evidence="2" id="KW-0677">Repeat</keyword>
<dbReference type="InterPro" id="IPR001680">
    <property type="entry name" value="WD40_rpt"/>
</dbReference>
<dbReference type="InterPro" id="IPR001646">
    <property type="entry name" value="5peptide_repeat"/>
</dbReference>
<feature type="repeat" description="WD" evidence="3">
    <location>
        <begin position="1402"/>
        <end position="1443"/>
    </location>
</feature>
<evidence type="ECO:0000256" key="3">
    <source>
        <dbReference type="PROSITE-ProRule" id="PRU00221"/>
    </source>
</evidence>
<evidence type="ECO:0000256" key="4">
    <source>
        <dbReference type="SAM" id="MobiDB-lite"/>
    </source>
</evidence>
<protein>
    <submittedName>
        <fullName evidence="6">WD repeats region domain-containing protein</fullName>
    </submittedName>
</protein>
<proteinExistence type="predicted"/>
<evidence type="ECO:0000256" key="2">
    <source>
        <dbReference type="ARBA" id="ARBA00022737"/>
    </source>
</evidence>
<dbReference type="InterPro" id="IPR015943">
    <property type="entry name" value="WD40/YVTN_repeat-like_dom_sf"/>
</dbReference>
<dbReference type="InterPro" id="IPR011047">
    <property type="entry name" value="Quinoprotein_ADH-like_sf"/>
</dbReference>
<dbReference type="SMART" id="SM00320">
    <property type="entry name" value="WD40"/>
    <property type="match status" value="11"/>
</dbReference>
<organism evidence="6 7">
    <name type="scientific">Linnemannia hyalina</name>
    <dbReference type="NCBI Taxonomy" id="64524"/>
    <lineage>
        <taxon>Eukaryota</taxon>
        <taxon>Fungi</taxon>
        <taxon>Fungi incertae sedis</taxon>
        <taxon>Mucoromycota</taxon>
        <taxon>Mortierellomycotina</taxon>
        <taxon>Mortierellomycetes</taxon>
        <taxon>Mortierellales</taxon>
        <taxon>Mortierellaceae</taxon>
        <taxon>Linnemannia</taxon>
    </lineage>
</organism>
<dbReference type="PROSITE" id="PS50082">
    <property type="entry name" value="WD_REPEATS_2"/>
    <property type="match status" value="9"/>
</dbReference>
<dbReference type="InterPro" id="IPR027417">
    <property type="entry name" value="P-loop_NTPase"/>
</dbReference>
<dbReference type="Gene3D" id="2.160.20.80">
    <property type="entry name" value="E3 ubiquitin-protein ligase SopA"/>
    <property type="match status" value="1"/>
</dbReference>
<feature type="repeat" description="WD" evidence="3">
    <location>
        <begin position="1527"/>
        <end position="1568"/>
    </location>
</feature>
<feature type="repeat" description="WD" evidence="3">
    <location>
        <begin position="1485"/>
        <end position="1526"/>
    </location>
</feature>
<feature type="repeat" description="WD" evidence="3">
    <location>
        <begin position="1360"/>
        <end position="1401"/>
    </location>
</feature>
<name>A0A9P7XMX6_9FUNG</name>
<keyword evidence="1 3" id="KW-0853">WD repeat</keyword>
<evidence type="ECO:0000259" key="5">
    <source>
        <dbReference type="Pfam" id="PF23948"/>
    </source>
</evidence>
<evidence type="ECO:0000313" key="7">
    <source>
        <dbReference type="Proteomes" id="UP000707451"/>
    </source>
</evidence>
<dbReference type="InterPro" id="IPR019775">
    <property type="entry name" value="WD40_repeat_CS"/>
</dbReference>
<dbReference type="SUPFAM" id="SSF63829">
    <property type="entry name" value="Calcium-dependent phosphotriesterase"/>
    <property type="match status" value="1"/>
</dbReference>
<dbReference type="Proteomes" id="UP000707451">
    <property type="component" value="Unassembled WGS sequence"/>
</dbReference>
<dbReference type="PROSITE" id="PS00678">
    <property type="entry name" value="WD_REPEATS_1"/>
    <property type="match status" value="4"/>
</dbReference>
<keyword evidence="7" id="KW-1185">Reference proteome</keyword>
<evidence type="ECO:0000256" key="1">
    <source>
        <dbReference type="ARBA" id="ARBA00022574"/>
    </source>
</evidence>
<dbReference type="EMBL" id="JAHRHY010000015">
    <property type="protein sequence ID" value="KAG9063981.1"/>
    <property type="molecule type" value="Genomic_DNA"/>
</dbReference>
<dbReference type="Gene3D" id="3.40.50.300">
    <property type="entry name" value="P-loop containing nucleotide triphosphate hydrolases"/>
    <property type="match status" value="1"/>
</dbReference>
<dbReference type="InterPro" id="IPR020472">
    <property type="entry name" value="WD40_PAC1"/>
</dbReference>
<dbReference type="PANTHER" id="PTHR19848">
    <property type="entry name" value="WD40 REPEAT PROTEIN"/>
    <property type="match status" value="1"/>
</dbReference>
<dbReference type="PRINTS" id="PR00320">
    <property type="entry name" value="GPROTEINBRPT"/>
</dbReference>
<feature type="repeat" description="WD" evidence="3">
    <location>
        <begin position="1663"/>
        <end position="1693"/>
    </location>
</feature>
<dbReference type="Gene3D" id="2.130.10.10">
    <property type="entry name" value="YVTN repeat-like/Quinoprotein amine dehydrogenase"/>
    <property type="match status" value="4"/>
</dbReference>
<dbReference type="Pfam" id="PF23948">
    <property type="entry name" value="ARM_5"/>
    <property type="match status" value="1"/>
</dbReference>
<dbReference type="Pfam" id="PF00805">
    <property type="entry name" value="Pentapeptide"/>
    <property type="match status" value="1"/>
</dbReference>
<dbReference type="Pfam" id="PF00400">
    <property type="entry name" value="WD40"/>
    <property type="match status" value="9"/>
</dbReference>
<evidence type="ECO:0000313" key="6">
    <source>
        <dbReference type="EMBL" id="KAG9063981.1"/>
    </source>
</evidence>
<sequence>MEAKSPHGTPSSISNAGPSQLTPTDARDNRSNSILRRLFPQFTRQRRTVFHAIATVPLVSVGIVHQNCQGGVSLVSTLIRPTDIYAYEDEQNFLTEPVAVVVNDDTSSMLPIAQEPPVATGSLEVEGEVLAALYPTASQPWLTIFPQNIATPTLSTVLPLPGDCFKDTTQLAYCCNLLRMYVSPSSAAAVIHTPLDRTQHALIEPYAESKREVSRIRWLTQGVVDEFAADSLKSTEFLSEVLLLAPYLDEEYYRKLLSCVIDKFEASTLLDIDLLQGLVQLVESASPEYIEAEDLIRMFAVLCTCWHGSDQQPSKHLYYLAQAFSRLIDVMVDSMAKDVRRAADHEPLAALLDQMKDSFDPYLRHQVIYASQGLLHAPNDETRRQSVLRHADNITMGLLGVASVCQLDPDQLNDETESRETDTEVVGGVEILPESDQDVLEGVQSRVRSDGRLLWYTALREAQEHIRNGRLRDFNHLIFEAPCRDHVEFQWGICCMLGEIAVDPLWESATCQHAVDLLSQLYKNDAIRSPNEGIDKWILNILRQIGDSADTTVSDYAQSTLQDLEKEGDVGRQELYRGFLECPVSSYPIKICMPVPSSSELLAKVMAIPAIESDLLNLKIRRLIQPGNPVYIPPQAKPTLQSADKTLFPLMEKALDFLNGPGLVFLLLGDSGGGKSTFNRQLERTLWKAYKRGDPIPLHINLPSIDNPQQDLIAKQLRRLDFTDYEIQELKQNRQFIIICDGYDESQLKKNIYTTNELNSPGKWRVKVVISCRTQYLGQDYRSLFQPTTESRYDGPATTLFQEAAIAKFYRPQILQYVEQYVKELSARGPPQGQPLWTVRDYMGSLVNIPNLLDMSSNPFLLTLTLDTLPNVVGTRDNLATIRISRVQLYDSFVERWLKVNKRRLLESQMCMDKQRVLDLLLEDGFLDNGLRFQKDLAAAIFLKNAGHPVIKYTHLRDGTTWKAAFFSPDEPIKMLRESSTVDRSGAYFRFLHRSLLEYFYSRTIYDPREHAADATSAGDASYIDLKANLARMSIIDEPSILRFLAERVEMDPNFKERLLDIVEDSKTDTEAGQVAANAMTILVKAGVRFNGVDLRRIRIPGADLRGGQFDSANLEGADLSGVNMTNTWLRQADLRKAVMTRAQFGELPYLELDGPVLMCVFSSDGQYFAASTTLDTINIFATATWERIAQHPGGLAITFSPTSKELAMGMGLKDCASTVHLSNILTGIPRLVLAGHTDCVNSVAYSPDGAQIASASEDHTVRIWSTETGDSLRIFTGHTKAANTVAFSPASLQLASCSDDGTIRTWDLENGEPLLVLEGHQVSVHSITYSPDGHLIGSGGWDHSARLWDANTGEIQNMRLGYTAPVAGLAFSPDGLQVASYGYDGRVHLWDPKTGESISILSGHSFEVGSAVYSPAGDCIASGGSDKTVRLWRLEGSATRNSVGSYALASVAVDISPDGNQIVTSNMGGLRLWETLTGRKTAVLSGHTHHTGTVKFSPCGQRLVSASWDKTVRIWCVKTGSVLHVLEGHDGPVESAAFSPTDHEVASTGVDKTVRTWDSQTGEKRSILEGHTGIVRGVVYSPSGHQMASWSMDGSVRLWNPLTKKHILTLNHPVPIIQAIFWPGREDLILIALNAEASCWNTQSGERSNRFSNFGFKFRTCSFSPGGEFMATCDKDGVLRLWNVGSGAGAGAGGDDNGLEEVFHTTTGVAVHIRWARIADYQVLVTVMSSQSLNVWKLVEDRGTYKLQLLWAMGCTELSFEAAKVDEVVGLSLVNSLLLKQRGAVGEVASE</sequence>
<feature type="repeat" description="WD" evidence="3">
    <location>
        <begin position="1276"/>
        <end position="1317"/>
    </location>
</feature>
<feature type="compositionally biased region" description="Polar residues" evidence="4">
    <location>
        <begin position="8"/>
        <end position="23"/>
    </location>
</feature>
<dbReference type="SUPFAM" id="SSF50998">
    <property type="entry name" value="Quinoprotein alcohol dehydrogenase-like"/>
    <property type="match status" value="1"/>
</dbReference>
<dbReference type="CDD" id="cd00200">
    <property type="entry name" value="WD40"/>
    <property type="match status" value="2"/>
</dbReference>
<gene>
    <name evidence="6" type="primary">WDR31_5</name>
    <name evidence="6" type="ORF">KI688_004095</name>
</gene>
<feature type="repeat" description="WD" evidence="3">
    <location>
        <begin position="1569"/>
        <end position="1610"/>
    </location>
</feature>
<dbReference type="PANTHER" id="PTHR19848:SF8">
    <property type="entry name" value="F-BOX AND WD REPEAT DOMAIN CONTAINING 7"/>
    <property type="match status" value="1"/>
</dbReference>
<reference evidence="6" key="1">
    <citation type="submission" date="2021-06" db="EMBL/GenBank/DDBJ databases">
        <title>Genome Sequence of Mortierella hyaline Strain SCG-10, a Cold-Adapted, Nitrate-Reducing Fungus Isolated from Soil in Minnesota, USA.</title>
        <authorList>
            <person name="Aldossari N."/>
        </authorList>
    </citation>
    <scope>NUCLEOTIDE SEQUENCE</scope>
    <source>
        <strain evidence="6">SCG-10</strain>
    </source>
</reference>
<comment type="caution">
    <text evidence="6">The sequence shown here is derived from an EMBL/GenBank/DDBJ whole genome shotgun (WGS) entry which is preliminary data.</text>
</comment>